<comment type="caution">
    <text evidence="1">The sequence shown here is derived from an EMBL/GenBank/DDBJ whole genome shotgun (WGS) entry which is preliminary data.</text>
</comment>
<proteinExistence type="predicted"/>
<accession>X1SQ22</accession>
<dbReference type="AlphaFoldDB" id="X1SQ22"/>
<organism evidence="1">
    <name type="scientific">marine sediment metagenome</name>
    <dbReference type="NCBI Taxonomy" id="412755"/>
    <lineage>
        <taxon>unclassified sequences</taxon>
        <taxon>metagenomes</taxon>
        <taxon>ecological metagenomes</taxon>
    </lineage>
</organism>
<evidence type="ECO:0000313" key="1">
    <source>
        <dbReference type="EMBL" id="GAI69919.1"/>
    </source>
</evidence>
<sequence>MVASAAVKLEREKRKRDRDQRNWEREKLFYERVLTPNVTRLLLIMGIISFSTYCARSKEDVGPVLSALAFAGPGIGIPMIAADAGITDKYALAAISAAGIGYTGLQTVYGYAEYAAPETWVKAIPDIGWIYEAVT</sequence>
<name>X1SQ22_9ZZZZ</name>
<gene>
    <name evidence="1" type="ORF">S12H4_00671</name>
</gene>
<reference evidence="1" key="1">
    <citation type="journal article" date="2014" name="Front. Microbiol.">
        <title>High frequency of phylogenetically diverse reductive dehalogenase-homologous genes in deep subseafloor sedimentary metagenomes.</title>
        <authorList>
            <person name="Kawai M."/>
            <person name="Futagami T."/>
            <person name="Toyoda A."/>
            <person name="Takaki Y."/>
            <person name="Nishi S."/>
            <person name="Hori S."/>
            <person name="Arai W."/>
            <person name="Tsubouchi T."/>
            <person name="Morono Y."/>
            <person name="Uchiyama I."/>
            <person name="Ito T."/>
            <person name="Fujiyama A."/>
            <person name="Inagaki F."/>
            <person name="Takami H."/>
        </authorList>
    </citation>
    <scope>NUCLEOTIDE SEQUENCE</scope>
    <source>
        <strain evidence="1">Expedition CK06-06</strain>
    </source>
</reference>
<dbReference type="EMBL" id="BARW01000092">
    <property type="protein sequence ID" value="GAI69919.1"/>
    <property type="molecule type" value="Genomic_DNA"/>
</dbReference>
<protein>
    <submittedName>
        <fullName evidence="1">Uncharacterized protein</fullName>
    </submittedName>
</protein>